<proteinExistence type="inferred from homology"/>
<keyword evidence="3 5" id="KW-0808">Transferase</keyword>
<comment type="similarity">
    <text evidence="1">Belongs to the glycosyltransferase 2 family.</text>
</comment>
<dbReference type="HOGENOM" id="CLU_020629_0_0_5"/>
<gene>
    <name evidence="5" type="ordered locus">Rvan_0170</name>
</gene>
<accession>E3I5V7</accession>
<dbReference type="GO" id="GO:0016757">
    <property type="term" value="F:glycosyltransferase activity"/>
    <property type="evidence" value="ECO:0007669"/>
    <property type="project" value="UniProtKB-KW"/>
</dbReference>
<keyword evidence="4" id="KW-0812">Transmembrane</keyword>
<name>E3I5V7_RHOVT</name>
<feature type="transmembrane region" description="Helical" evidence="4">
    <location>
        <begin position="563"/>
        <end position="588"/>
    </location>
</feature>
<dbReference type="CDD" id="cd06427">
    <property type="entry name" value="CESA_like_2"/>
    <property type="match status" value="1"/>
</dbReference>
<dbReference type="InterPro" id="IPR029044">
    <property type="entry name" value="Nucleotide-diphossugar_trans"/>
</dbReference>
<dbReference type="OrthoDB" id="7431422at2"/>
<keyword evidence="6" id="KW-1185">Reference proteome</keyword>
<feature type="transmembrane region" description="Helical" evidence="4">
    <location>
        <begin position="227"/>
        <end position="251"/>
    </location>
</feature>
<keyword evidence="2" id="KW-0328">Glycosyltransferase</keyword>
<dbReference type="Pfam" id="PF13641">
    <property type="entry name" value="Glyco_tranf_2_3"/>
    <property type="match status" value="1"/>
</dbReference>
<feature type="transmembrane region" description="Helical" evidence="4">
    <location>
        <begin position="202"/>
        <end position="221"/>
    </location>
</feature>
<evidence type="ECO:0000313" key="5">
    <source>
        <dbReference type="EMBL" id="ADP69460.1"/>
    </source>
</evidence>
<keyword evidence="4" id="KW-0472">Membrane</keyword>
<dbReference type="RefSeq" id="WP_013417867.1">
    <property type="nucleotide sequence ID" value="NC_014664.1"/>
</dbReference>
<feature type="transmembrane region" description="Helical" evidence="4">
    <location>
        <begin position="595"/>
        <end position="617"/>
    </location>
</feature>
<dbReference type="AlphaFoldDB" id="E3I5V7"/>
<dbReference type="Proteomes" id="UP000001399">
    <property type="component" value="Chromosome"/>
</dbReference>
<dbReference type="KEGG" id="rva:Rvan_0170"/>
<organism evidence="5 6">
    <name type="scientific">Rhodomicrobium vannielii (strain ATCC 17100 / DSM 162 / LMG 4299 / NCIMB 10020 / ATH 3.1.1)</name>
    <dbReference type="NCBI Taxonomy" id="648757"/>
    <lineage>
        <taxon>Bacteria</taxon>
        <taxon>Pseudomonadati</taxon>
        <taxon>Pseudomonadota</taxon>
        <taxon>Alphaproteobacteria</taxon>
        <taxon>Hyphomicrobiales</taxon>
        <taxon>Hyphomicrobiaceae</taxon>
        <taxon>Rhodomicrobium</taxon>
    </lineage>
</organism>
<evidence type="ECO:0000256" key="3">
    <source>
        <dbReference type="ARBA" id="ARBA00022679"/>
    </source>
</evidence>
<dbReference type="Gene3D" id="3.90.550.10">
    <property type="entry name" value="Spore Coat Polysaccharide Biosynthesis Protein SpsA, Chain A"/>
    <property type="match status" value="1"/>
</dbReference>
<evidence type="ECO:0000256" key="2">
    <source>
        <dbReference type="ARBA" id="ARBA00022676"/>
    </source>
</evidence>
<keyword evidence="4" id="KW-1133">Transmembrane helix</keyword>
<evidence type="ECO:0000256" key="1">
    <source>
        <dbReference type="ARBA" id="ARBA00006739"/>
    </source>
</evidence>
<sequence>MDLAPHAFVPYEWKHTPSEIGHASGSSGTRTNSDAAVIDIERDFLVDLGASPDQIRRLENDAARARVSLVQAAVAQGAIRASDLTARLSRSLDLSEPAAGEATRLPEAPDEAWRLFDTPVRLSARAGRMIAVNGETYSPTALAALAQRLGAKRERVMLMTRQGLIDAVTRSHGSAMVETAVRGLLMARPDWSAKAGLAAWQLYFATVAVGLVLGAVAFAPAETLTLASAMLSIFFLLTIALRAAAAVNIALPRPKAKEARLLGDAELPRYTVLVPLYRETAILPHLAHALASIDYPAAKLDIKIVLEASDRDTIEAAQKLAFPGNVDLVVVPDREPRTKPKALNYALHFASGEFVVIYDAEDRPEPDQLRKAATVFAQAPADLVCLQARLDYYNARENWLSRQFTIEYATLFRGLLPLLARFRLPLPLGGTSNHFRAAALREIGAWDPYNVTEDADLGMRLARAGYRTGTLESTTWEEACCRPMPWLKQRTRWLKGWMQTFGVHMRRPREAMSELGVAGFLSFHAYFAGIIVSALAHPVFYILMLYEVLQGRLFAGEGAMENLLLWIAAVNFVGGYAANIALSAFAVAGTRHRHLMLHVMFIPVYWLFVSAAAYRALWQLFHAPFHWEKTEHGVSRLARPFPA</sequence>
<dbReference type="EMBL" id="CP002292">
    <property type="protein sequence ID" value="ADP69460.1"/>
    <property type="molecule type" value="Genomic_DNA"/>
</dbReference>
<protein>
    <submittedName>
        <fullName evidence="5">Glycosyl transferase family 2</fullName>
    </submittedName>
</protein>
<dbReference type="PANTHER" id="PTHR43630">
    <property type="entry name" value="POLY-BETA-1,6-N-ACETYL-D-GLUCOSAMINE SYNTHASE"/>
    <property type="match status" value="1"/>
</dbReference>
<evidence type="ECO:0000256" key="4">
    <source>
        <dbReference type="SAM" id="Phobius"/>
    </source>
</evidence>
<dbReference type="eggNOG" id="COG1215">
    <property type="taxonomic scope" value="Bacteria"/>
</dbReference>
<dbReference type="STRING" id="648757.Rvan_0170"/>
<dbReference type="CAZy" id="GT2">
    <property type="family name" value="Glycosyltransferase Family 2"/>
</dbReference>
<reference evidence="6" key="1">
    <citation type="journal article" date="2011" name="J. Bacteriol.">
        <title>Genome sequences of eight morphologically diverse alphaproteobacteria.</title>
        <authorList>
            <consortium name="US DOE Joint Genome Institute"/>
            <person name="Brown P.J."/>
            <person name="Kysela D.T."/>
            <person name="Buechlein A."/>
            <person name="Hemmerich C."/>
            <person name="Brun Y.V."/>
        </authorList>
    </citation>
    <scope>NUCLEOTIDE SEQUENCE [LARGE SCALE GENOMIC DNA]</scope>
    <source>
        <strain evidence="6">ATCC 17100 / ATH 3.1.1 / DSM 162 / LMG 4299</strain>
    </source>
</reference>
<dbReference type="SUPFAM" id="SSF53448">
    <property type="entry name" value="Nucleotide-diphospho-sugar transferases"/>
    <property type="match status" value="1"/>
</dbReference>
<evidence type="ECO:0000313" key="6">
    <source>
        <dbReference type="Proteomes" id="UP000001399"/>
    </source>
</evidence>
<dbReference type="PANTHER" id="PTHR43630:SF1">
    <property type="entry name" value="POLY-BETA-1,6-N-ACETYL-D-GLUCOSAMINE SYNTHASE"/>
    <property type="match status" value="1"/>
</dbReference>
<feature type="transmembrane region" description="Helical" evidence="4">
    <location>
        <begin position="515"/>
        <end position="543"/>
    </location>
</feature>